<organism evidence="1 2">
    <name type="scientific">Smallanthus sonchifolius</name>
    <dbReference type="NCBI Taxonomy" id="185202"/>
    <lineage>
        <taxon>Eukaryota</taxon>
        <taxon>Viridiplantae</taxon>
        <taxon>Streptophyta</taxon>
        <taxon>Embryophyta</taxon>
        <taxon>Tracheophyta</taxon>
        <taxon>Spermatophyta</taxon>
        <taxon>Magnoliopsida</taxon>
        <taxon>eudicotyledons</taxon>
        <taxon>Gunneridae</taxon>
        <taxon>Pentapetalae</taxon>
        <taxon>asterids</taxon>
        <taxon>campanulids</taxon>
        <taxon>Asterales</taxon>
        <taxon>Asteraceae</taxon>
        <taxon>Asteroideae</taxon>
        <taxon>Heliantheae alliance</taxon>
        <taxon>Millerieae</taxon>
        <taxon>Smallanthus</taxon>
    </lineage>
</organism>
<dbReference type="EMBL" id="CM042024">
    <property type="protein sequence ID" value="KAI3811269.1"/>
    <property type="molecule type" value="Genomic_DNA"/>
</dbReference>
<gene>
    <name evidence="1" type="ORF">L1987_20989</name>
</gene>
<reference evidence="2" key="1">
    <citation type="journal article" date="2022" name="Mol. Ecol. Resour.">
        <title>The genomes of chicory, endive, great burdock and yacon provide insights into Asteraceae palaeo-polyploidization history and plant inulin production.</title>
        <authorList>
            <person name="Fan W."/>
            <person name="Wang S."/>
            <person name="Wang H."/>
            <person name="Wang A."/>
            <person name="Jiang F."/>
            <person name="Liu H."/>
            <person name="Zhao H."/>
            <person name="Xu D."/>
            <person name="Zhang Y."/>
        </authorList>
    </citation>
    <scope>NUCLEOTIDE SEQUENCE [LARGE SCALE GENOMIC DNA]</scope>
    <source>
        <strain evidence="2">cv. Yunnan</strain>
    </source>
</reference>
<accession>A0ACB9ISL2</accession>
<sequence>MSRVVVVYSPLLETAVYCSSGRRWSLAPYLCGLTLPCPLTIIEGGRGILNLLKRVRGVFEKLFWHEPIQISRCVMIKFS</sequence>
<proteinExistence type="predicted"/>
<evidence type="ECO:0000313" key="2">
    <source>
        <dbReference type="Proteomes" id="UP001056120"/>
    </source>
</evidence>
<dbReference type="Proteomes" id="UP001056120">
    <property type="component" value="Linkage Group LG07"/>
</dbReference>
<name>A0ACB9ISL2_9ASTR</name>
<evidence type="ECO:0000313" key="1">
    <source>
        <dbReference type="EMBL" id="KAI3811269.1"/>
    </source>
</evidence>
<comment type="caution">
    <text evidence="1">The sequence shown here is derived from an EMBL/GenBank/DDBJ whole genome shotgun (WGS) entry which is preliminary data.</text>
</comment>
<keyword evidence="2" id="KW-1185">Reference proteome</keyword>
<reference evidence="1 2" key="2">
    <citation type="journal article" date="2022" name="Mol. Ecol. Resour.">
        <title>The genomes of chicory, endive, great burdock and yacon provide insights into Asteraceae paleo-polyploidization history and plant inulin production.</title>
        <authorList>
            <person name="Fan W."/>
            <person name="Wang S."/>
            <person name="Wang H."/>
            <person name="Wang A."/>
            <person name="Jiang F."/>
            <person name="Liu H."/>
            <person name="Zhao H."/>
            <person name="Xu D."/>
            <person name="Zhang Y."/>
        </authorList>
    </citation>
    <scope>NUCLEOTIDE SEQUENCE [LARGE SCALE GENOMIC DNA]</scope>
    <source>
        <strain evidence="2">cv. Yunnan</strain>
        <tissue evidence="1">Leaves</tissue>
    </source>
</reference>
<protein>
    <submittedName>
        <fullName evidence="1">Uncharacterized protein</fullName>
    </submittedName>
</protein>